<organism evidence="5 6">
    <name type="scientific">Penicillium chrysogenum</name>
    <name type="common">Penicillium notatum</name>
    <dbReference type="NCBI Taxonomy" id="5076"/>
    <lineage>
        <taxon>Eukaryota</taxon>
        <taxon>Fungi</taxon>
        <taxon>Dikarya</taxon>
        <taxon>Ascomycota</taxon>
        <taxon>Pezizomycotina</taxon>
        <taxon>Eurotiomycetes</taxon>
        <taxon>Eurotiomycetidae</taxon>
        <taxon>Eurotiales</taxon>
        <taxon>Aspergillaceae</taxon>
        <taxon>Penicillium</taxon>
        <taxon>Penicillium chrysogenum species complex</taxon>
    </lineage>
</organism>
<feature type="signal peptide" evidence="3">
    <location>
        <begin position="1"/>
        <end position="16"/>
    </location>
</feature>
<comment type="caution">
    <text evidence="5">The sequence shown here is derived from an EMBL/GenBank/DDBJ whole genome shotgun (WGS) entry which is preliminary data.</text>
</comment>
<evidence type="ECO:0000313" key="5">
    <source>
        <dbReference type="EMBL" id="KAJ5284644.1"/>
    </source>
</evidence>
<dbReference type="InterPro" id="IPR002018">
    <property type="entry name" value="CarbesteraseB"/>
</dbReference>
<dbReference type="SUPFAM" id="SSF53474">
    <property type="entry name" value="alpha/beta-Hydrolases"/>
    <property type="match status" value="1"/>
</dbReference>
<dbReference type="Proteomes" id="UP001220256">
    <property type="component" value="Unassembled WGS sequence"/>
</dbReference>
<feature type="chain" id="PRO_5044951849" description="Carboxylic ester hydrolase" evidence="3">
    <location>
        <begin position="17"/>
        <end position="499"/>
    </location>
</feature>
<feature type="domain" description="Carboxylesterase type B" evidence="4">
    <location>
        <begin position="354"/>
        <end position="483"/>
    </location>
</feature>
<dbReference type="EMBL" id="JAPVEB010000001">
    <property type="protein sequence ID" value="KAJ5284644.1"/>
    <property type="molecule type" value="Genomic_DNA"/>
</dbReference>
<sequence length="499" mass="54898">MHLSLVLCAFGSNVAALAGPQSPELHVVTSSGSVNGIYNNSAHTVRAFLGVPYAEPPVGELRWAPPRPKSPPRSPIDASSFSSPCPHVYRYSNESIWNVLPYMIWNSGDMSEDCLYMNIWAPSIEHRGNREVHKAAVMMFIHGGSYDTGGSSVTYYDGTNLVQDHDDLIVVTFNYRLNVFGFPNAPDLDPSKQNLGLLDQRLAIEWVYGNIAKFGGDSDRILLFGHSAGAASADIHSYAYPDNPIVSAIALHSGTAPLLTSAPDHRNWNELSTAVGCGVGAQSFQCMKKVPAMKIVETRARGNYTFHPIVDNVLVFSDYGARAEMGKFARLPTLAGITGREYSAFLPLSQTSVDEIAIHVLGQQIYNCPLRESVRIRVDHQVPTWRYVYHGNFTNLSPIPWLGAYHGSEIPMVFGTYNISAIPSSAREVEVSQYMQGIAWIDDFLGAWVAFAKDPRGLSEYGWPEFSFDEPTLINLALNNTVQAIFTSSSSWDTFCVSI</sequence>
<protein>
    <recommendedName>
        <fullName evidence="3">Carboxylic ester hydrolase</fullName>
        <ecNumber evidence="3">3.1.1.-</ecNumber>
    </recommendedName>
</protein>
<name>A0ABQ8X1L3_PENCH</name>
<evidence type="ECO:0000259" key="4">
    <source>
        <dbReference type="Pfam" id="PF00135"/>
    </source>
</evidence>
<dbReference type="PANTHER" id="PTHR43918">
    <property type="entry name" value="ACETYLCHOLINESTERASE"/>
    <property type="match status" value="1"/>
</dbReference>
<keyword evidence="6" id="KW-1185">Reference proteome</keyword>
<evidence type="ECO:0000313" key="6">
    <source>
        <dbReference type="Proteomes" id="UP001220256"/>
    </source>
</evidence>
<proteinExistence type="inferred from homology"/>
<dbReference type="InterPro" id="IPR029058">
    <property type="entry name" value="AB_hydrolase_fold"/>
</dbReference>
<keyword evidence="3" id="KW-0732">Signal</keyword>
<accession>A0ABQ8X1L3</accession>
<dbReference type="Gene3D" id="3.40.50.1820">
    <property type="entry name" value="alpha/beta hydrolase"/>
    <property type="match status" value="2"/>
</dbReference>
<evidence type="ECO:0000256" key="2">
    <source>
        <dbReference type="ARBA" id="ARBA00022801"/>
    </source>
</evidence>
<dbReference type="InterPro" id="IPR019826">
    <property type="entry name" value="Carboxylesterase_B_AS"/>
</dbReference>
<dbReference type="PROSITE" id="PS00122">
    <property type="entry name" value="CARBOXYLESTERASE_B_1"/>
    <property type="match status" value="1"/>
</dbReference>
<feature type="domain" description="Carboxylesterase type B" evidence="4">
    <location>
        <begin position="25"/>
        <end position="350"/>
    </location>
</feature>
<dbReference type="Pfam" id="PF00135">
    <property type="entry name" value="COesterase"/>
    <property type="match status" value="2"/>
</dbReference>
<evidence type="ECO:0000256" key="1">
    <source>
        <dbReference type="ARBA" id="ARBA00005964"/>
    </source>
</evidence>
<comment type="similarity">
    <text evidence="1 3">Belongs to the type-B carboxylesterase/lipase family.</text>
</comment>
<dbReference type="InterPro" id="IPR050654">
    <property type="entry name" value="AChE-related_enzymes"/>
</dbReference>
<evidence type="ECO:0000256" key="3">
    <source>
        <dbReference type="RuleBase" id="RU361235"/>
    </source>
</evidence>
<dbReference type="EC" id="3.1.1.-" evidence="3"/>
<keyword evidence="2 3" id="KW-0378">Hydrolase</keyword>
<reference evidence="5 6" key="1">
    <citation type="journal article" date="2023" name="IMA Fungus">
        <title>Comparative genomic study of the Penicillium genus elucidates a diverse pangenome and 15 lateral gene transfer events.</title>
        <authorList>
            <person name="Petersen C."/>
            <person name="Sorensen T."/>
            <person name="Nielsen M.R."/>
            <person name="Sondergaard T.E."/>
            <person name="Sorensen J.L."/>
            <person name="Fitzpatrick D.A."/>
            <person name="Frisvad J.C."/>
            <person name="Nielsen K.L."/>
        </authorList>
    </citation>
    <scope>NUCLEOTIDE SEQUENCE [LARGE SCALE GENOMIC DNA]</scope>
    <source>
        <strain evidence="5 6">IBT 3361</strain>
    </source>
</reference>
<dbReference type="PANTHER" id="PTHR43918:SF4">
    <property type="entry name" value="CARBOXYLIC ESTER HYDROLASE"/>
    <property type="match status" value="1"/>
</dbReference>
<gene>
    <name evidence="5" type="ORF">N7505_002624</name>
</gene>